<dbReference type="RefSeq" id="WP_243490695.1">
    <property type="nucleotide sequence ID" value="NZ_CP063361.1"/>
</dbReference>
<feature type="chain" id="PRO_5046682141" description="Secreted protein" evidence="1">
    <location>
        <begin position="26"/>
        <end position="216"/>
    </location>
</feature>
<dbReference type="Proteomes" id="UP000831532">
    <property type="component" value="Chromosome"/>
</dbReference>
<evidence type="ECO:0000256" key="1">
    <source>
        <dbReference type="SAM" id="SignalP"/>
    </source>
</evidence>
<sequence>MRALSTFFTKAVLTCALAALSQASAATDAATASGERLLAFIGQKVGLTEQARPQCDHCIITNAHYLATYRVLDTVFGSYSDALITFDVYDHFGEPAFSRYNNVLLFVSRQKDGTWLHEKYQFFDVHRGSDGQWYGCGDPYQTTRKVKRTVHARPVQFLEPVSYALDGLDPELVERRYPAAYFEIRDGRAHCLLATPAHELFQAKKETVLAARGIFK</sequence>
<evidence type="ECO:0000313" key="3">
    <source>
        <dbReference type="Proteomes" id="UP000831532"/>
    </source>
</evidence>
<gene>
    <name evidence="2" type="ORF">INH39_29455</name>
</gene>
<dbReference type="EMBL" id="CP063361">
    <property type="protein sequence ID" value="UOD29476.1"/>
    <property type="molecule type" value="Genomic_DNA"/>
</dbReference>
<keyword evidence="1" id="KW-0732">Signal</keyword>
<feature type="signal peptide" evidence="1">
    <location>
        <begin position="1"/>
        <end position="25"/>
    </location>
</feature>
<protein>
    <recommendedName>
        <fullName evidence="4">Secreted protein</fullName>
    </recommendedName>
</protein>
<evidence type="ECO:0000313" key="2">
    <source>
        <dbReference type="EMBL" id="UOD29476.1"/>
    </source>
</evidence>
<accession>A0ABY4A428</accession>
<reference evidence="2 3" key="1">
    <citation type="submission" date="2020-10" db="EMBL/GenBank/DDBJ databases">
        <title>Genome analysis of Massilia species.</title>
        <authorList>
            <person name="Jung D.-H."/>
        </authorList>
    </citation>
    <scope>NUCLEOTIDE SEQUENCE [LARGE SCALE GENOMIC DNA]</scope>
    <source>
        <strain evidence="3">sipir</strain>
    </source>
</reference>
<keyword evidence="3" id="KW-1185">Reference proteome</keyword>
<organism evidence="2 3">
    <name type="scientific">Massilia violaceinigra</name>
    <dbReference type="NCBI Taxonomy" id="2045208"/>
    <lineage>
        <taxon>Bacteria</taxon>
        <taxon>Pseudomonadati</taxon>
        <taxon>Pseudomonadota</taxon>
        <taxon>Betaproteobacteria</taxon>
        <taxon>Burkholderiales</taxon>
        <taxon>Oxalobacteraceae</taxon>
        <taxon>Telluria group</taxon>
        <taxon>Massilia</taxon>
    </lineage>
</organism>
<evidence type="ECO:0008006" key="4">
    <source>
        <dbReference type="Google" id="ProtNLM"/>
    </source>
</evidence>
<proteinExistence type="predicted"/>
<name>A0ABY4A428_9BURK</name>